<dbReference type="InterPro" id="IPR015003">
    <property type="entry name" value="DUF1853"/>
</dbReference>
<proteinExistence type="predicted"/>
<protein>
    <submittedName>
        <fullName evidence="1">DUF1853 family protein</fullName>
    </submittedName>
</protein>
<name>A0A3P1SM15_9GAMM</name>
<evidence type="ECO:0000313" key="1">
    <source>
        <dbReference type="EMBL" id="RRC97954.1"/>
    </source>
</evidence>
<keyword evidence="2" id="KW-1185">Reference proteome</keyword>
<dbReference type="RefSeq" id="WP_124927048.1">
    <property type="nucleotide sequence ID" value="NZ_BMOH01000008.1"/>
</dbReference>
<dbReference type="AlphaFoldDB" id="A0A3P1SM15"/>
<organism evidence="1 2">
    <name type="scientific">Amphritea balenae</name>
    <dbReference type="NCBI Taxonomy" id="452629"/>
    <lineage>
        <taxon>Bacteria</taxon>
        <taxon>Pseudomonadati</taxon>
        <taxon>Pseudomonadota</taxon>
        <taxon>Gammaproteobacteria</taxon>
        <taxon>Oceanospirillales</taxon>
        <taxon>Oceanospirillaceae</taxon>
        <taxon>Amphritea</taxon>
    </lineage>
</organism>
<dbReference type="Pfam" id="PF08907">
    <property type="entry name" value="DUF1853"/>
    <property type="match status" value="1"/>
</dbReference>
<dbReference type="EMBL" id="RQXV01000009">
    <property type="protein sequence ID" value="RRC97954.1"/>
    <property type="molecule type" value="Genomic_DNA"/>
</dbReference>
<sequence>MSLCLEQRSGYPDNQPEQYQHEIVRDLSWLIHSQSLMQLPDNLQPDWLFNDNQVSDKLAELDQNPQKLISGLRQQAHFRLGYYFEDLVRMYLKYFIQPVDLKSNIQVFHDKSTVGEYDFLMQLKDGQKIHLETAVKFYLCTCGDENICHTNHFVGPNRSDRLDKKWQRLMSHQLNLSRTEAGNDQAEAINLVPDQRTLLLRGYLFYPYSHWQTCQADVPVNPDHARGWWLRSSDSEVLEDNYRYTILMKPCWLAPARANFQKSLSFKELLEITTHITTPLLIARLSYNEGDCYWHESDRGFMVPDNWNLQP</sequence>
<reference evidence="1 2" key="1">
    <citation type="submission" date="2018-11" db="EMBL/GenBank/DDBJ databases">
        <title>The draft genome sequence of Amphritea balenae JAMM 1525T.</title>
        <authorList>
            <person name="Fang Z."/>
            <person name="Zhang Y."/>
            <person name="Han X."/>
        </authorList>
    </citation>
    <scope>NUCLEOTIDE SEQUENCE [LARGE SCALE GENOMIC DNA]</scope>
    <source>
        <strain evidence="1 2">JAMM 1525</strain>
    </source>
</reference>
<dbReference type="Proteomes" id="UP000267535">
    <property type="component" value="Unassembled WGS sequence"/>
</dbReference>
<accession>A0A3P1SM15</accession>
<gene>
    <name evidence="1" type="ORF">EHS89_15365</name>
</gene>
<dbReference type="OrthoDB" id="378654at2"/>
<evidence type="ECO:0000313" key="2">
    <source>
        <dbReference type="Proteomes" id="UP000267535"/>
    </source>
</evidence>
<comment type="caution">
    <text evidence="1">The sequence shown here is derived from an EMBL/GenBank/DDBJ whole genome shotgun (WGS) entry which is preliminary data.</text>
</comment>